<evidence type="ECO:0000256" key="1">
    <source>
        <dbReference type="SAM" id="Phobius"/>
    </source>
</evidence>
<dbReference type="CDD" id="cd00304">
    <property type="entry name" value="RT_like"/>
    <property type="match status" value="1"/>
</dbReference>
<organism evidence="3 4">
    <name type="scientific">Schistosoma rodhaini</name>
    <dbReference type="NCBI Taxonomy" id="6188"/>
    <lineage>
        <taxon>Eukaryota</taxon>
        <taxon>Metazoa</taxon>
        <taxon>Spiralia</taxon>
        <taxon>Lophotrochozoa</taxon>
        <taxon>Platyhelminthes</taxon>
        <taxon>Trematoda</taxon>
        <taxon>Digenea</taxon>
        <taxon>Strigeidida</taxon>
        <taxon>Schistosomatoidea</taxon>
        <taxon>Schistosomatidae</taxon>
        <taxon>Schistosoma</taxon>
    </lineage>
</organism>
<keyword evidence="1" id="KW-1133">Transmembrane helix</keyword>
<dbReference type="PANTHER" id="PTHR21301">
    <property type="entry name" value="REVERSE TRANSCRIPTASE"/>
    <property type="match status" value="1"/>
</dbReference>
<sequence>MYIRVKPDDDLIENNCSLTYVVLIFTMGIFNILKSRGDPVAFKALNEFLKFSARLTEAKTSLGFTINCIQSNSYPKIYWKSLRRNRIYPNAKTLERHASNQIDTLKLKIYDLERNLLQRQDSVENLPSELQSMFMDYVEKIAKNRSDKTMTKLVKTLENKKPDKEFPFDPKRYVHNFSNIELDVIQLEALSLGPKFCDSRHKINPLDIDVQFENLFSQTSDLIPTSSEDLVRFKTTLVDSSQQYKNSKSTTNRLLTKQHRDCLTKLRKEETLIISKPDKGGGIVLMNKKDYVEKMETMLNDPSKFQKVTSHSDINKKVENQLTNSLKDLKNKGIITKEILDSIKPSGSYTPRLYGLPKVHKPGLPLRPVLDMFNSPYHKIAKWLVRILEPLHKSIVSTSVKDVFDFTSKVENMNVSMKNMFSLDVVSLFTNVPLMETIEFICEQITEKQINIGLPEDCLKELLLRCTLNVHFVFNNSYYRQIDGIAMGSPLGPILADLFLAKLENGPLKEAIKKLDLYCRYIDDTFIVVDQNTSKDELLEQFNSVHPAISFTGEGECDMKLNFLDVTLSRRSDGSLSRSVYRKRPSTCQYTHFYSFTPIQYKRNLVKCLTSRANKICSVDTLSQELEFIYNSLTEIGYPAAFIKKYMYDTRKKSEILTVRKKPLYMKLPFNGDVASETLKDRLTKVISRTFYAAYLALTFSSRPVMSTQTKDKLPELASSMCIYKFSCSCGDSYIGRTTRQLNQRMSEHLPAWFGKGQIKTIRSSILAHLIDSGHIVDKLKSFQVIYRIPPSFPNGVRSRLLHIAEAIGIRTFHPNLCVQKKFVTPLSLPWPDIT</sequence>
<accession>A0AA85G9K5</accession>
<dbReference type="InterPro" id="IPR058912">
    <property type="entry name" value="HTH_animal"/>
</dbReference>
<evidence type="ECO:0000313" key="4">
    <source>
        <dbReference type="WBParaSite" id="SRDH1_82100.1"/>
    </source>
</evidence>
<keyword evidence="1" id="KW-0812">Transmembrane</keyword>
<evidence type="ECO:0000259" key="2">
    <source>
        <dbReference type="PROSITE" id="PS50878"/>
    </source>
</evidence>
<dbReference type="Pfam" id="PF00078">
    <property type="entry name" value="RVT_1"/>
    <property type="match status" value="1"/>
</dbReference>
<proteinExistence type="predicted"/>
<dbReference type="PROSITE" id="PS50878">
    <property type="entry name" value="RT_POL"/>
    <property type="match status" value="1"/>
</dbReference>
<reference evidence="4" key="2">
    <citation type="submission" date="2023-11" db="UniProtKB">
        <authorList>
            <consortium name="WormBaseParasite"/>
        </authorList>
    </citation>
    <scope>IDENTIFICATION</scope>
</reference>
<dbReference type="PANTHER" id="PTHR21301:SF10">
    <property type="entry name" value="REVERSE TRANSCRIPTASE DOMAIN-CONTAINING PROTEIN"/>
    <property type="match status" value="1"/>
</dbReference>
<dbReference type="AlphaFoldDB" id="A0AA85G9K5"/>
<name>A0AA85G9K5_9TREM</name>
<dbReference type="InterPro" id="IPR000477">
    <property type="entry name" value="RT_dom"/>
</dbReference>
<reference evidence="3" key="1">
    <citation type="submission" date="2022-06" db="EMBL/GenBank/DDBJ databases">
        <authorList>
            <person name="Berger JAMES D."/>
            <person name="Berger JAMES D."/>
        </authorList>
    </citation>
    <scope>NUCLEOTIDE SEQUENCE [LARGE SCALE GENOMIC DNA]</scope>
</reference>
<evidence type="ECO:0000313" key="3">
    <source>
        <dbReference type="Proteomes" id="UP000050792"/>
    </source>
</evidence>
<feature type="transmembrane region" description="Helical" evidence="1">
    <location>
        <begin position="12"/>
        <end position="33"/>
    </location>
</feature>
<dbReference type="Proteomes" id="UP000050792">
    <property type="component" value="Unassembled WGS sequence"/>
</dbReference>
<dbReference type="WBParaSite" id="SRDH1_82100.1">
    <property type="protein sequence ID" value="SRDH1_82100.1"/>
    <property type="gene ID" value="SRDH1_82100"/>
</dbReference>
<dbReference type="Pfam" id="PF26215">
    <property type="entry name" value="HTH_animal"/>
    <property type="match status" value="1"/>
</dbReference>
<keyword evidence="1" id="KW-0472">Membrane</keyword>
<protein>
    <recommendedName>
        <fullName evidence="2">Reverse transcriptase domain-containing protein</fullName>
    </recommendedName>
</protein>
<keyword evidence="3" id="KW-1185">Reference proteome</keyword>
<feature type="domain" description="Reverse transcriptase" evidence="2">
    <location>
        <begin position="337"/>
        <end position="580"/>
    </location>
</feature>